<dbReference type="EMBL" id="CP158367">
    <property type="protein sequence ID" value="XBX75600.1"/>
    <property type="molecule type" value="Genomic_DNA"/>
</dbReference>
<reference evidence="1" key="2">
    <citation type="submission" date="2024-06" db="EMBL/GenBank/DDBJ databases">
        <authorList>
            <person name="Petrova K.O."/>
            <person name="Toshchakov S.V."/>
            <person name="Boltjanskaja Y.V."/>
            <person name="Kevbrin V."/>
        </authorList>
    </citation>
    <scope>NUCLEOTIDE SEQUENCE</scope>
    <source>
        <strain evidence="1">Z-910T</strain>
    </source>
</reference>
<sequence length="114" mass="12458">MKSEKSKIQGIVKELVSNSLNADAEEVNVKINNKKEFTKVTVADDGQGMNEDILDKVNGILNQSRRDELEEYYGDLAGNTGSASGLNIVSMLVDKAQVTSKRGVGTKIMVLRKK</sequence>
<accession>A0AAU7VNH5</accession>
<dbReference type="Gene3D" id="3.30.565.10">
    <property type="entry name" value="Histidine kinase-like ATPase, C-terminal domain"/>
    <property type="match status" value="1"/>
</dbReference>
<organism evidence="1">
    <name type="scientific">Proteinivorax tanatarense</name>
    <dbReference type="NCBI Taxonomy" id="1260629"/>
    <lineage>
        <taxon>Bacteria</taxon>
        <taxon>Bacillati</taxon>
        <taxon>Bacillota</taxon>
        <taxon>Clostridia</taxon>
        <taxon>Eubacteriales</taxon>
        <taxon>Proteinivoracaceae</taxon>
        <taxon>Proteinivorax</taxon>
    </lineage>
</organism>
<evidence type="ECO:0000313" key="1">
    <source>
        <dbReference type="EMBL" id="XBX75600.1"/>
    </source>
</evidence>
<proteinExistence type="predicted"/>
<dbReference type="RefSeq" id="WP_350344343.1">
    <property type="nucleotide sequence ID" value="NZ_CP158367.1"/>
</dbReference>
<keyword evidence="1" id="KW-0547">Nucleotide-binding</keyword>
<keyword evidence="1" id="KW-0067">ATP-binding</keyword>
<dbReference type="Pfam" id="PF13589">
    <property type="entry name" value="HATPase_c_3"/>
    <property type="match status" value="1"/>
</dbReference>
<dbReference type="InterPro" id="IPR036890">
    <property type="entry name" value="HATPase_C_sf"/>
</dbReference>
<name>A0AAU7VNH5_9FIRM</name>
<dbReference type="AlphaFoldDB" id="A0AAU7VNH5"/>
<reference evidence="1" key="1">
    <citation type="journal article" date="2013" name="Extremophiles">
        <title>Proteinivorax tanatarense gen. nov., sp. nov., an anaerobic, haloalkaliphilic, proteolytic bacterium isolated from a decaying algal bloom, and proposal of Proteinivoraceae fam. nov.</title>
        <authorList>
            <person name="Kevbrin V."/>
            <person name="Boltyanskaya Y."/>
            <person name="Zhilina T."/>
            <person name="Kolganova T."/>
            <person name="Lavrentjeva E."/>
            <person name="Kuznetsov B."/>
        </authorList>
    </citation>
    <scope>NUCLEOTIDE SEQUENCE</scope>
    <source>
        <strain evidence="1">Z-910T</strain>
    </source>
</reference>
<protein>
    <submittedName>
        <fullName evidence="1">ATP-binding protein</fullName>
    </submittedName>
</protein>
<dbReference type="SUPFAM" id="SSF55874">
    <property type="entry name" value="ATPase domain of HSP90 chaperone/DNA topoisomerase II/histidine kinase"/>
    <property type="match status" value="1"/>
</dbReference>
<gene>
    <name evidence="1" type="ORF">PRVXT_000739</name>
</gene>
<dbReference type="GO" id="GO:0005524">
    <property type="term" value="F:ATP binding"/>
    <property type="evidence" value="ECO:0007669"/>
    <property type="project" value="UniProtKB-KW"/>
</dbReference>